<dbReference type="KEGG" id="fcy:FRACYDRAFT_246460"/>
<dbReference type="EMBL" id="KV784370">
    <property type="protein sequence ID" value="OEU10709.1"/>
    <property type="molecule type" value="Genomic_DNA"/>
</dbReference>
<dbReference type="PANTHER" id="PTHR42825">
    <property type="entry name" value="AMINO ACID AMINOTRANSFERASE"/>
    <property type="match status" value="1"/>
</dbReference>
<comment type="similarity">
    <text evidence="2">Belongs to the class-IV pyridoxal-phosphate-dependent aminotransferase family.</text>
</comment>
<dbReference type="SUPFAM" id="SSF56752">
    <property type="entry name" value="D-aminoacid aminotransferase-like PLP-dependent enzymes"/>
    <property type="match status" value="1"/>
</dbReference>
<dbReference type="GO" id="GO:0009081">
    <property type="term" value="P:branched-chain amino acid metabolic process"/>
    <property type="evidence" value="ECO:0007669"/>
    <property type="project" value="InterPro"/>
</dbReference>
<keyword evidence="3" id="KW-0663">Pyridoxal phosphate</keyword>
<evidence type="ECO:0000313" key="7">
    <source>
        <dbReference type="Proteomes" id="UP000095751"/>
    </source>
</evidence>
<dbReference type="InterPro" id="IPR043131">
    <property type="entry name" value="BCAT-like_N"/>
</dbReference>
<proteinExistence type="inferred from homology"/>
<organism evidence="6 7">
    <name type="scientific">Fragilariopsis cylindrus CCMP1102</name>
    <dbReference type="NCBI Taxonomy" id="635003"/>
    <lineage>
        <taxon>Eukaryota</taxon>
        <taxon>Sar</taxon>
        <taxon>Stramenopiles</taxon>
        <taxon>Ochrophyta</taxon>
        <taxon>Bacillariophyta</taxon>
        <taxon>Bacillariophyceae</taxon>
        <taxon>Bacillariophycidae</taxon>
        <taxon>Bacillariales</taxon>
        <taxon>Bacillariaceae</taxon>
        <taxon>Fragilariopsis</taxon>
    </lineage>
</organism>
<dbReference type="AlphaFoldDB" id="A0A1E7EY13"/>
<dbReference type="InterPro" id="IPR036038">
    <property type="entry name" value="Aminotransferase-like"/>
</dbReference>
<feature type="compositionally biased region" description="Low complexity" evidence="4">
    <location>
        <begin position="42"/>
        <end position="61"/>
    </location>
</feature>
<keyword evidence="5" id="KW-0732">Signal</keyword>
<evidence type="ECO:0000313" key="6">
    <source>
        <dbReference type="EMBL" id="OEU10709.1"/>
    </source>
</evidence>
<evidence type="ECO:0000256" key="2">
    <source>
        <dbReference type="ARBA" id="ARBA00009320"/>
    </source>
</evidence>
<dbReference type="InterPro" id="IPR005786">
    <property type="entry name" value="B_amino_transII"/>
</dbReference>
<dbReference type="Gene3D" id="3.30.470.10">
    <property type="match status" value="1"/>
</dbReference>
<name>A0A1E7EY13_9STRA</name>
<dbReference type="InParanoid" id="A0A1E7EY13"/>
<evidence type="ECO:0000256" key="4">
    <source>
        <dbReference type="SAM" id="MobiDB-lite"/>
    </source>
</evidence>
<evidence type="ECO:0000256" key="5">
    <source>
        <dbReference type="SAM" id="SignalP"/>
    </source>
</evidence>
<dbReference type="GO" id="GO:0004084">
    <property type="term" value="F:branched-chain-amino-acid transaminase activity"/>
    <property type="evidence" value="ECO:0007669"/>
    <property type="project" value="InterPro"/>
</dbReference>
<dbReference type="PANTHER" id="PTHR42825:SF2">
    <property type="entry name" value="BRANCHED-CHAIN-AMINO-ACID AMINOTRANSFERASE 3, CHLOROPLASTIC-RELATED"/>
    <property type="match status" value="1"/>
</dbReference>
<feature type="region of interest" description="Disordered" evidence="4">
    <location>
        <begin position="42"/>
        <end position="79"/>
    </location>
</feature>
<reference evidence="6 7" key="1">
    <citation type="submission" date="2016-09" db="EMBL/GenBank/DDBJ databases">
        <title>Extensive genetic diversity and differential bi-allelic expression allows diatom success in the polar Southern Ocean.</title>
        <authorList>
            <consortium name="DOE Joint Genome Institute"/>
            <person name="Mock T."/>
            <person name="Otillar R.P."/>
            <person name="Strauss J."/>
            <person name="Dupont C."/>
            <person name="Frickenhaus S."/>
            <person name="Maumus F."/>
            <person name="Mcmullan M."/>
            <person name="Sanges R."/>
            <person name="Schmutz J."/>
            <person name="Toseland A."/>
            <person name="Valas R."/>
            <person name="Veluchamy A."/>
            <person name="Ward B.J."/>
            <person name="Allen A."/>
            <person name="Barry K."/>
            <person name="Falciatore A."/>
            <person name="Ferrante M."/>
            <person name="Fortunato A.E."/>
            <person name="Gloeckner G."/>
            <person name="Gruber A."/>
            <person name="Hipkin R."/>
            <person name="Janech M."/>
            <person name="Kroth P."/>
            <person name="Leese F."/>
            <person name="Lindquist E."/>
            <person name="Lyon B.R."/>
            <person name="Martin J."/>
            <person name="Mayer C."/>
            <person name="Parker M."/>
            <person name="Quesneville H."/>
            <person name="Raymond J."/>
            <person name="Uhlig C."/>
            <person name="Valentin K.U."/>
            <person name="Worden A.Z."/>
            <person name="Armbrust E.V."/>
            <person name="Bowler C."/>
            <person name="Green B."/>
            <person name="Moulton V."/>
            <person name="Van Oosterhout C."/>
            <person name="Grigoriev I."/>
        </authorList>
    </citation>
    <scope>NUCLEOTIDE SEQUENCE [LARGE SCALE GENOMIC DNA]</scope>
    <source>
        <strain evidence="6 7">CCMP1102</strain>
    </source>
</reference>
<protein>
    <submittedName>
        <fullName evidence="6">D-aminoacid aminotransferase-like PLP-dependent enzyme</fullName>
    </submittedName>
</protein>
<evidence type="ECO:0000256" key="1">
    <source>
        <dbReference type="ARBA" id="ARBA00001933"/>
    </source>
</evidence>
<comment type="cofactor">
    <cofactor evidence="1">
        <name>pyridoxal 5'-phosphate</name>
        <dbReference type="ChEBI" id="CHEBI:597326"/>
    </cofactor>
</comment>
<accession>A0A1E7EY13</accession>
<keyword evidence="7" id="KW-1185">Reference proteome</keyword>
<dbReference type="OrthoDB" id="409992at2759"/>
<feature type="chain" id="PRO_5009192378" evidence="5">
    <location>
        <begin position="26"/>
        <end position="238"/>
    </location>
</feature>
<keyword evidence="6" id="KW-0808">Transferase</keyword>
<feature type="signal peptide" evidence="5">
    <location>
        <begin position="1"/>
        <end position="25"/>
    </location>
</feature>
<evidence type="ECO:0000256" key="3">
    <source>
        <dbReference type="ARBA" id="ARBA00022898"/>
    </source>
</evidence>
<keyword evidence="6" id="KW-0032">Aminotransferase</keyword>
<sequence length="238" mass="26947">MMFHNKNKSGVILLASRLLSMTASSSSFCDAFQQRTTVFSSISSTSTSTRRNNNNKDNNSRLYMSSTTDTTKTKKMPGTADMGMPWEDLGFEFRPTNSHVKLTWKDGEGWSEPELIKEPYVNIHIGATVLHYGQACFEGLKAFTHEDNEVYCFRPEENAARMQSSCRRIMMPELPTDMFVNAVQTVVKDNIEYVPPYGSNGALYIRPLLLDQFSSDNRFKISSFDESNSCSYDSNDSH</sequence>
<gene>
    <name evidence="6" type="ORF">FRACYDRAFT_246460</name>
</gene>
<dbReference type="Proteomes" id="UP000095751">
    <property type="component" value="Unassembled WGS sequence"/>
</dbReference>